<dbReference type="EMBL" id="JBBDGL010000001">
    <property type="protein sequence ID" value="MEJ1154481.1"/>
    <property type="molecule type" value="Genomic_DNA"/>
</dbReference>
<feature type="transmembrane region" description="Helical" evidence="10">
    <location>
        <begin position="57"/>
        <end position="76"/>
    </location>
</feature>
<keyword evidence="9" id="KW-0739">Sodium transport</keyword>
<evidence type="ECO:0000256" key="1">
    <source>
        <dbReference type="ARBA" id="ARBA00004651"/>
    </source>
</evidence>
<keyword evidence="8 10" id="KW-0472">Membrane</keyword>
<keyword evidence="6" id="KW-0915">Sodium</keyword>
<comment type="caution">
    <text evidence="12">The sequence shown here is derived from an EMBL/GenBank/DDBJ whole genome shotgun (WGS) entry which is preliminary data.</text>
</comment>
<dbReference type="Pfam" id="PF00999">
    <property type="entry name" value="Na_H_Exchanger"/>
    <property type="match status" value="2"/>
</dbReference>
<feature type="transmembrane region" description="Helical" evidence="10">
    <location>
        <begin position="271"/>
        <end position="289"/>
    </location>
</feature>
<dbReference type="Proteomes" id="UP001368654">
    <property type="component" value="Unassembled WGS sequence"/>
</dbReference>
<keyword evidence="7" id="KW-0406">Ion transport</keyword>
<proteinExistence type="predicted"/>
<feature type="transmembrane region" description="Helical" evidence="10">
    <location>
        <begin position="114"/>
        <end position="135"/>
    </location>
</feature>
<keyword evidence="13" id="KW-1185">Reference proteome</keyword>
<dbReference type="RefSeq" id="WP_337336918.1">
    <property type="nucleotide sequence ID" value="NZ_JBBDGL010000001.1"/>
</dbReference>
<evidence type="ECO:0000256" key="7">
    <source>
        <dbReference type="ARBA" id="ARBA00023065"/>
    </source>
</evidence>
<keyword evidence="4 10" id="KW-0812">Transmembrane</keyword>
<feature type="transmembrane region" description="Helical" evidence="10">
    <location>
        <begin position="424"/>
        <end position="444"/>
    </location>
</feature>
<keyword evidence="3" id="KW-1003">Cell membrane</keyword>
<feature type="transmembrane region" description="Helical" evidence="10">
    <location>
        <begin position="231"/>
        <end position="251"/>
    </location>
</feature>
<evidence type="ECO:0000256" key="8">
    <source>
        <dbReference type="ARBA" id="ARBA00023136"/>
    </source>
</evidence>
<name>A0ABU8LS54_9MICO</name>
<reference evidence="12 13" key="1">
    <citation type="submission" date="2024-02" db="EMBL/GenBank/DDBJ databases">
        <authorList>
            <person name="Saticioglu I.B."/>
        </authorList>
    </citation>
    <scope>NUCLEOTIDE SEQUENCE [LARGE SCALE GENOMIC DNA]</scope>
    <source>
        <strain evidence="12 13">Mu-86</strain>
    </source>
</reference>
<evidence type="ECO:0000313" key="13">
    <source>
        <dbReference type="Proteomes" id="UP001368654"/>
    </source>
</evidence>
<dbReference type="InterPro" id="IPR006153">
    <property type="entry name" value="Cation/H_exchanger_TM"/>
</dbReference>
<feature type="transmembrane region" description="Helical" evidence="10">
    <location>
        <begin position="88"/>
        <end position="108"/>
    </location>
</feature>
<gene>
    <name evidence="12" type="ORF">WDU96_02570</name>
</gene>
<feature type="transmembrane region" description="Helical" evidence="10">
    <location>
        <begin position="182"/>
        <end position="199"/>
    </location>
</feature>
<evidence type="ECO:0000256" key="4">
    <source>
        <dbReference type="ARBA" id="ARBA00022692"/>
    </source>
</evidence>
<sequence length="572" mass="61339">MSVELLQVTIVAVIVIVVVNSVASRLGVAGPLLLVLVGVGISVLPMVPPILVQPQLILVGVLPPLLYSAAVSAPAIELRRDFGAISGMAVMLVVISSLVLGCFFSWAIPSLGFPLAVALGAILSPTDAVATSIVRKLGVPRRVVALLEGESLLNDATALVLLRTAIAATAASFSIWSTLGSFAWAVLSASVIGVIIGYLTLRARAWIDNSVANTAMGFTVPYLAYLPTEAVGGSGLVAAVAAGVVVGQGAIRWLTPEQRISDKLNWRTIEFVFEGAVFLIMGLELYGILESNRSSDGGLWRGMWIAAVALIILISVRAAYVAPLIRFHTWRVKKNARTRLSVHEDTREPARYERATRAMKRATRISPRGDAEQRAGKTRADIDYFEASPLTWKPTVIIVWAGMRGVVTLAAAQTLPRDTPERDLLVLVAFLVAAGSLLVQGLTLPALTRWLGLRDPGGDGLPREEIRELGKALRDEAATALGHGQIRRPDRTPLPADILSELAPATIDPLALTVGDPDPRSSEVRLAILVFMRQRLHQISKTGQYSTTAIRYVLDELDASELSVRLRLGNET</sequence>
<feature type="transmembrane region" description="Helical" evidence="10">
    <location>
        <begin position="301"/>
        <end position="325"/>
    </location>
</feature>
<evidence type="ECO:0000256" key="9">
    <source>
        <dbReference type="ARBA" id="ARBA00023201"/>
    </source>
</evidence>
<dbReference type="Gene3D" id="6.10.140.1330">
    <property type="match status" value="1"/>
</dbReference>
<feature type="domain" description="Cation/H+ exchanger transmembrane" evidence="11">
    <location>
        <begin position="388"/>
        <end position="450"/>
    </location>
</feature>
<keyword evidence="5 10" id="KW-1133">Transmembrane helix</keyword>
<comment type="subcellular location">
    <subcellularLocation>
        <location evidence="1">Cell membrane</location>
        <topology evidence="1">Multi-pass membrane protein</topology>
    </subcellularLocation>
</comment>
<evidence type="ECO:0000259" key="11">
    <source>
        <dbReference type="Pfam" id="PF00999"/>
    </source>
</evidence>
<dbReference type="PANTHER" id="PTHR10110">
    <property type="entry name" value="SODIUM/HYDROGEN EXCHANGER"/>
    <property type="match status" value="1"/>
</dbReference>
<evidence type="ECO:0000256" key="10">
    <source>
        <dbReference type="SAM" id="Phobius"/>
    </source>
</evidence>
<feature type="domain" description="Cation/H+ exchanger transmembrane" evidence="11">
    <location>
        <begin position="14"/>
        <end position="338"/>
    </location>
</feature>
<accession>A0ABU8LS54</accession>
<dbReference type="PANTHER" id="PTHR10110:SF86">
    <property type="entry name" value="SODIUM_HYDROGEN EXCHANGER 7"/>
    <property type="match status" value="1"/>
</dbReference>
<protein>
    <submittedName>
        <fullName evidence="12">Sodium:proton antiporter</fullName>
    </submittedName>
</protein>
<evidence type="ECO:0000256" key="6">
    <source>
        <dbReference type="ARBA" id="ARBA00023053"/>
    </source>
</evidence>
<dbReference type="InterPro" id="IPR018422">
    <property type="entry name" value="Cation/H_exchanger_CPA1"/>
</dbReference>
<feature type="transmembrane region" description="Helical" evidence="10">
    <location>
        <begin position="30"/>
        <end position="51"/>
    </location>
</feature>
<evidence type="ECO:0000256" key="2">
    <source>
        <dbReference type="ARBA" id="ARBA00022448"/>
    </source>
</evidence>
<keyword evidence="2" id="KW-0813">Transport</keyword>
<feature type="transmembrane region" description="Helical" evidence="10">
    <location>
        <begin position="6"/>
        <end position="23"/>
    </location>
</feature>
<evidence type="ECO:0000256" key="5">
    <source>
        <dbReference type="ARBA" id="ARBA00022989"/>
    </source>
</evidence>
<organism evidence="12 13">
    <name type="scientific">Microbacterium marmarense</name>
    <dbReference type="NCBI Taxonomy" id="3122051"/>
    <lineage>
        <taxon>Bacteria</taxon>
        <taxon>Bacillati</taxon>
        <taxon>Actinomycetota</taxon>
        <taxon>Actinomycetes</taxon>
        <taxon>Micrococcales</taxon>
        <taxon>Microbacteriaceae</taxon>
        <taxon>Microbacterium</taxon>
    </lineage>
</organism>
<evidence type="ECO:0000256" key="3">
    <source>
        <dbReference type="ARBA" id="ARBA00022475"/>
    </source>
</evidence>
<evidence type="ECO:0000313" key="12">
    <source>
        <dbReference type="EMBL" id="MEJ1154481.1"/>
    </source>
</evidence>